<dbReference type="EMBL" id="JBBXMP010000002">
    <property type="protein sequence ID" value="KAL0072008.1"/>
    <property type="molecule type" value="Genomic_DNA"/>
</dbReference>
<evidence type="ECO:0000313" key="2">
    <source>
        <dbReference type="Proteomes" id="UP001437256"/>
    </source>
</evidence>
<evidence type="ECO:0000313" key="1">
    <source>
        <dbReference type="EMBL" id="KAL0072008.1"/>
    </source>
</evidence>
<comment type="caution">
    <text evidence="1">The sequence shown here is derived from an EMBL/GenBank/DDBJ whole genome shotgun (WGS) entry which is preliminary data.</text>
</comment>
<protein>
    <submittedName>
        <fullName evidence="1">Uncharacterized protein</fullName>
    </submittedName>
</protein>
<accession>A0ABR3AEJ3</accession>
<proteinExistence type="predicted"/>
<reference evidence="1 2" key="1">
    <citation type="submission" date="2024-05" db="EMBL/GenBank/DDBJ databases">
        <title>A draft genome resource for the thread blight pathogen Marasmius tenuissimus strain MS-2.</title>
        <authorList>
            <person name="Yulfo-Soto G.E."/>
            <person name="Baruah I.K."/>
            <person name="Amoako-Attah I."/>
            <person name="Bukari Y."/>
            <person name="Meinhardt L.W."/>
            <person name="Bailey B.A."/>
            <person name="Cohen S.P."/>
        </authorList>
    </citation>
    <scope>NUCLEOTIDE SEQUENCE [LARGE SCALE GENOMIC DNA]</scope>
    <source>
        <strain evidence="1 2">MS-2</strain>
    </source>
</reference>
<organism evidence="1 2">
    <name type="scientific">Marasmius tenuissimus</name>
    <dbReference type="NCBI Taxonomy" id="585030"/>
    <lineage>
        <taxon>Eukaryota</taxon>
        <taxon>Fungi</taxon>
        <taxon>Dikarya</taxon>
        <taxon>Basidiomycota</taxon>
        <taxon>Agaricomycotina</taxon>
        <taxon>Agaricomycetes</taxon>
        <taxon>Agaricomycetidae</taxon>
        <taxon>Agaricales</taxon>
        <taxon>Marasmiineae</taxon>
        <taxon>Marasmiaceae</taxon>
        <taxon>Marasmius</taxon>
    </lineage>
</organism>
<dbReference type="Proteomes" id="UP001437256">
    <property type="component" value="Unassembled WGS sequence"/>
</dbReference>
<gene>
    <name evidence="1" type="ORF">AAF712_000931</name>
</gene>
<keyword evidence="2" id="KW-1185">Reference proteome</keyword>
<sequence length="369" mass="40025">MDCTLLFYYKPGQLTKNVNVVMTFDAPTKSELSTDQNYVAWRVANLKSNPGSKANNRFVVDYKDRFGFGVGQLTNGNTVIPSSMIEMKPGQSTELTLSGSSPAWSDPSDGTGTLIRATNKTGLVQNMAFGTVSDVEGGFSIIEPAFMWKVGQNLSVEAKFRPILKMYVNLDCKKNDFLSADVASMTPIWTGNLATLAPLASFAFTETPQQGYAVTQIPSMLKMASNLAATAIPPTININYSCRLNWQLAIGLPVVAATFAAIAKICTDNGYTYTEVKNDQNSYRTIGISKSQQSADDLHRVMVNAVVKAIKQCHSLNAGAGAENSLTDDDIDRNWSITDELATNVSTDSDFGGEEDVIPEGTAAWYHLK</sequence>
<name>A0ABR3AEJ3_9AGAR</name>